<reference evidence="10" key="1">
    <citation type="submission" date="2018-06" db="EMBL/GenBank/DDBJ databases">
        <authorList>
            <person name="Zhirakovskaya E."/>
        </authorList>
    </citation>
    <scope>NUCLEOTIDE SEQUENCE</scope>
</reference>
<dbReference type="EMBL" id="UOGB01000202">
    <property type="protein sequence ID" value="VAX21349.1"/>
    <property type="molecule type" value="Genomic_DNA"/>
</dbReference>
<keyword evidence="5" id="KW-0283">Flagellar rotation</keyword>
<evidence type="ECO:0000256" key="9">
    <source>
        <dbReference type="SAM" id="Phobius"/>
    </source>
</evidence>
<proteinExistence type="predicted"/>
<dbReference type="GO" id="GO:0006935">
    <property type="term" value="P:chemotaxis"/>
    <property type="evidence" value="ECO:0007669"/>
    <property type="project" value="UniProtKB-KW"/>
</dbReference>
<dbReference type="GO" id="GO:0071978">
    <property type="term" value="P:bacterial-type flagellum-dependent swarming motility"/>
    <property type="evidence" value="ECO:0007669"/>
    <property type="project" value="TreeGrafter"/>
</dbReference>
<accession>A0A3B1BTW2</accession>
<gene>
    <name evidence="10" type="ORF">MNBD_NITROSPINAE03-1150</name>
</gene>
<name>A0A3B1BTW2_9ZZZZ</name>
<keyword evidence="4 9" id="KW-0812">Transmembrane</keyword>
<dbReference type="Pfam" id="PF03748">
    <property type="entry name" value="FliL"/>
    <property type="match status" value="1"/>
</dbReference>
<organism evidence="10">
    <name type="scientific">hydrothermal vent metagenome</name>
    <dbReference type="NCBI Taxonomy" id="652676"/>
    <lineage>
        <taxon>unclassified sequences</taxon>
        <taxon>metagenomes</taxon>
        <taxon>ecological metagenomes</taxon>
    </lineage>
</organism>
<evidence type="ECO:0000256" key="8">
    <source>
        <dbReference type="SAM" id="MobiDB-lite"/>
    </source>
</evidence>
<evidence type="ECO:0000256" key="5">
    <source>
        <dbReference type="ARBA" id="ARBA00022779"/>
    </source>
</evidence>
<evidence type="ECO:0000256" key="1">
    <source>
        <dbReference type="ARBA" id="ARBA00004162"/>
    </source>
</evidence>
<feature type="region of interest" description="Disordered" evidence="8">
    <location>
        <begin position="1"/>
        <end position="56"/>
    </location>
</feature>
<evidence type="ECO:0000313" key="10">
    <source>
        <dbReference type="EMBL" id="VAX21349.1"/>
    </source>
</evidence>
<evidence type="ECO:0000256" key="4">
    <source>
        <dbReference type="ARBA" id="ARBA00022692"/>
    </source>
</evidence>
<feature type="compositionally biased region" description="Basic and acidic residues" evidence="8">
    <location>
        <begin position="38"/>
        <end position="53"/>
    </location>
</feature>
<keyword evidence="6 9" id="KW-1133">Transmembrane helix</keyword>
<evidence type="ECO:0000256" key="3">
    <source>
        <dbReference type="ARBA" id="ARBA00022500"/>
    </source>
</evidence>
<keyword evidence="2" id="KW-1003">Cell membrane</keyword>
<sequence length="219" mass="24230">MAKKKRRTELDIDPSILSETEGEASSENGDPAAVAPTVEKELKAKQEPPEGRDKKRKINKAKLALIAAGGMGAVSLVAAIVWGIITLPPEKTEEPEKAEVEKVVKKEEPVVAIPKIAVNIPPIFVFKPFLVNLGKGEDRRLVRVNFSAQMSGDKVNEEIKRNLVLIRENIYYFLQSKSVDMFRVEEKKKRMAVDMAIVLNRSIQSGAVTKVMVSALVIK</sequence>
<keyword evidence="3" id="KW-0145">Chemotaxis</keyword>
<protein>
    <recommendedName>
        <fullName evidence="11">Flagellar protein FliL</fullName>
    </recommendedName>
</protein>
<dbReference type="InterPro" id="IPR005503">
    <property type="entry name" value="FliL"/>
</dbReference>
<feature type="transmembrane region" description="Helical" evidence="9">
    <location>
        <begin position="63"/>
        <end position="85"/>
    </location>
</feature>
<dbReference type="AlphaFoldDB" id="A0A3B1BTW2"/>
<evidence type="ECO:0000256" key="6">
    <source>
        <dbReference type="ARBA" id="ARBA00022989"/>
    </source>
</evidence>
<evidence type="ECO:0000256" key="2">
    <source>
        <dbReference type="ARBA" id="ARBA00022475"/>
    </source>
</evidence>
<evidence type="ECO:0000256" key="7">
    <source>
        <dbReference type="ARBA" id="ARBA00023136"/>
    </source>
</evidence>
<keyword evidence="7 9" id="KW-0472">Membrane</keyword>
<dbReference type="PANTHER" id="PTHR35091">
    <property type="entry name" value="FLAGELLAR PROTEIN FLIL"/>
    <property type="match status" value="1"/>
</dbReference>
<dbReference type="GO" id="GO:0005886">
    <property type="term" value="C:plasma membrane"/>
    <property type="evidence" value="ECO:0007669"/>
    <property type="project" value="UniProtKB-SubCell"/>
</dbReference>
<comment type="subcellular location">
    <subcellularLocation>
        <location evidence="1">Cell membrane</location>
        <topology evidence="1">Single-pass membrane protein</topology>
    </subcellularLocation>
</comment>
<dbReference type="PANTHER" id="PTHR35091:SF2">
    <property type="entry name" value="FLAGELLAR PROTEIN FLIL"/>
    <property type="match status" value="1"/>
</dbReference>
<dbReference type="GO" id="GO:0009425">
    <property type="term" value="C:bacterial-type flagellum basal body"/>
    <property type="evidence" value="ECO:0007669"/>
    <property type="project" value="InterPro"/>
</dbReference>
<evidence type="ECO:0008006" key="11">
    <source>
        <dbReference type="Google" id="ProtNLM"/>
    </source>
</evidence>